<dbReference type="FunFam" id="3.40.47.10:FF:000019">
    <property type="entry name" value="Polyketide synthase type I"/>
    <property type="match status" value="1"/>
</dbReference>
<keyword evidence="9" id="KW-0511">Multifunctional enzyme</keyword>
<feature type="active site" description="Proton acceptor; for dehydratase activity" evidence="11">
    <location>
        <position position="964"/>
    </location>
</feature>
<dbReference type="Pfam" id="PF00501">
    <property type="entry name" value="AMP-binding"/>
    <property type="match status" value="1"/>
</dbReference>
<dbReference type="InterPro" id="IPR036736">
    <property type="entry name" value="ACP-like_sf"/>
</dbReference>
<keyword evidence="5" id="KW-0489">Methyltransferase</keyword>
<dbReference type="InterPro" id="IPR016036">
    <property type="entry name" value="Malonyl_transacylase_ACP-bd"/>
</dbReference>
<dbReference type="InterPro" id="IPR032821">
    <property type="entry name" value="PKS_assoc"/>
</dbReference>
<dbReference type="SUPFAM" id="SSF52777">
    <property type="entry name" value="CoA-dependent acyltransferases"/>
    <property type="match status" value="2"/>
</dbReference>
<sequence>MGAPNSTREPIAIVGTACRFPGGANTPSKLWDLLCEKRDVQTRIPPERFNPDAFYHRNGEKSGCTDVKKAYLLTEDIRAFDASFFKINPREAEAMDPQQRLLLETVYEATEAAGLPYEDLKGSNTAVYVGSMTGDYHEMLLRDPQDMPKYMATGTARSILSNRVSYFFDWKGPSMTIDTACSSSLVAVHEAVTALRLGVSNIACAAGTNLILGPEMMISESKLHMLSPTGRSKMWDASANGYARGEGTAAIMMKTLSQALSDGDHVYGIIRETGVNSDGHTNGITLPSSESQKTLIRQTYANAGLDLIKERCQFFEAHGTGTPAGDPIEARAIHEAFFEDAAGSSDQMFVGSVKTAIGHLEGCAGLAGLIKALEAVRRGVIPPNQLFENLNPALKPFAGNLSIPTETLPWPEVAPGTPRRASVNSFGFGGTNAHAIIESFDNTPQPAPTGGIISYPLVLSANSEKSLRRQISQLHDTLQNAGEGEVQDTLYTLAQRRSQLPARTYFSGHTQEELLKKLSAASAEDATITVASQEATNQNSRILGVFTGQGAQWPTMGREILKSSAFAGDLITRLETSLASLQEPPTWTLSEQILADPESSRLGEAAVSQPVCTAVQLMLVELLRQAGITFSTVIGHSSGEIAAAYAAGFLTPEDAIRIAYCRGVCAKLAGGEEGQKGSMMAVGLSYEEAACFCEDHFPGRIDVAASNAPSSATLSGDKDAILEAKALLDEQGTFARVLKVDTAYHSRHMQPCAEPYMALLRESNIQLLPGDDSCEWFSSVIGARMSSFTHGQLLTGEYWVENMVKPVLFTLASELAADSKLPCHVALEVGPHPALKGPFSQTYKRATGSQLPYQGALTRNVHDVEALSDALGFIWARLGKSAVNFASHAELFSVSKTSFSTNLPSYPWDHSQSFWKESRKSANFRQRTSPPHPLLGTRSTEDATQDLRWLNILHLDDAPWLEGHKVEGLVVYPAAAYLVMAMESAKSIDETKTIQLVELFDVQILSAIQLSQDSQGVETLFTLEIDDVNSTAATARWSLFTSMVGRGSNWKCNAKGHLRVDFGSEAQDSLLPSRNPPVASLTSVNMERFYTSLAEIGLGYTGAFKHLATVQRQSGFATAKASQMNTDFSAMIHPALLDSAFQSLFAAYCWPDDGSLAAPFVPTFFKSLRIVSLDHIENGQELTIDSYLTDTNDREITADLDIFTSDSEKPLLQLQGLTCTSLLRPGPSNAKELYTQTKWEVDISCAVASLDVQQHDAAEDLDLVDLCERLSYYYLRELNRKVDRSEVPAMDWHFQRIFEWIDYLFPIIEARKHTTIRKEWSADEGSWLLEQASKFPDQVDLLLIRAVGENLTEVVRKETTMLEHMVRNDVLNRFYKFGLGFQRANGYLSRISKQIAHRYPRMKILEIGAGTGGATKGILESLGTTFESYTFTDISTGFFEAAAEAFEPWVSKIIFKPLNVENDPVEQGFPEAQYDFIVASNVLHATKSLSTTMRNVRRLLKPGGQLLLLEVTSDIVRVRLMMSGLSGWWLGGDDGRRYAPTITVPEWDSLLRSTGFSGVDHTVNDFYDPSKYMTSVMLSQAVDDHHVDVLRKPLNSAIGWLPQRCITIIGGKNNEIAQQVSKTLLSMKSASLDLINHVDSFEQLASTPELPLRAVLILEDLDEPVLKSLTSEKLAGLQRTINDSLTGSTTPVIAFSETAGSIISVPESQLFDVPQGFDIDQSASLRSLVLTAIVESVLAECDHGAAIIVHEADNYLGAAFETKCRKIGLKLVRTTSKSDHKDDAIFIHPLAPERVVKKVLPHGEVAVVVDLSGRDYSVVGSPLRRHVPSTTKFLELSELIGSVTCGLRDVNIQCVQDAIESSFKSPSDGPVVNISEVSGLQASETSYATVVDWSIEKPVSVQVQPLQANRLLRSDRTYLLAGCTGGLGKALCRWMVAAGVRHLALTTRNVEAIDKVWLEGLQLQGADVRLFQVDVGDKAALERAHAQVTAEMPPICGVANAAMVLSDRSFGELKVGDFDKVFGPKVRGTQNLHELFQDEPLDFFIMFSSLASVVGNRGQANYAAANLFMTAVAEQRRARNLAASVIHIGMILGVGYVSSTGAYEATLRQYNYMPISEPDFLNMFSEAILVGQPGSSHAPELITGLNRYSLQEDAPKFFWHENMRFSHHTLEEQHQESTSTTKASISQRLAQVQTPAEMLEVVEEEFCTKLERMLQAESGTIKVSQPLMSLGVDSLIAAEIRSWFFKELDVDMPVLEILNTASVAEICSTAVASLATLAPQEQTDTTTLVTSEAVQSLNAVSGNGSSSSRAPTEFNSSTLKSGAQSTQGTSVSGDKDTSSVDGSTKVERNGPLSFAQERIWFLQQYLQDATTFNVTMAYRITGPLRVNDLESAFQKVIQRHESLRTGFHMDPETTVPTQIVYEQSPFGLEQRNDSDITKEFEELQNTHYDLENGRVLKAIVLTKPDTDEHILLVGFHHIALDGFSAQILVRDLAIAYAGGNLAPLDKGYLDFAVDQRAAVYPAETLQYWKTEFETLPPALPVFDFAETKTRLPLTDYKTRVSERTLQPDVAGKAKSAARALAATPFHVYLAALQVLLSDFASTQDVCIGITDANKNDAAHMDTIGFFVNLLPLRFQLSASQTLAELVSNTKAKANGALTHSRLPFDVLLDELKIPRSTSHSPLFQVVLNFKMGSTQKVPLADCQAEVIDFKDVNNPYDLAFDIETYPDGSTSISVKSQEYLYTKNELDLILESYINLLSLFEKDSSKTLGEVSQCTPDEAQKTLTLGRGERIPSPSFDTLSHYFEDWVKRQPDAIAIRDDQGTTLSYSQLKSFVNNIAATLEKSGLTPGARVGVYCEPSIFIIASLLAIAEVGGVYVPLDPQNPIKRLQLIVDDCEPEILLFDESTKELAPKLQTNASLINIYNVRRLPSSAAITNRAQGAGMAYMFYTSGTTGVPKGVALTHANLVHHIDSITHFYDIKRGTMLQQAPLGFDMSLTQMSLSTMLGGTLVVASSEARKDPLQLAKLMLSERVTHTFMTPTLAVALIHHGYEYLVKCVGWEFSLLSGEAFRTHVISEFQRLGLPQLKLFNGYGPTEITINSSSGLNELDPAVPRDTRNPTIGLTLPNYSCYILDEDLKPVRPGHAGELFVGGAGIAVGYLRRDELNKERFLSDPFASSEDVTRGWARMYRTGDKAKFLPDGRIVFLGRIAGDSQIKLRGFRIELEDIANTIVKSSGGVVSEAAVSFRQGVNGPDDSAFLVAFAIISQAHRPENPSSFLKQLLKDLSLPRYMIPAKIVQVEHLPMGPTGKLDQNALDVMPIPQDENVHEETLTATQERLRALWFESLPAVAPDAFIGSETDFFEAGGNSLRIVMLREHIAREFGVMVSVFDLFQASTLGGMAAKIDGSTGADNQPIIWEEETRVDIPSGLETPDEPAILDGDELEVALTGATGFLGLAILRSLLKDERISRVHCLAVRSPSKARDEVFKSPRVVVYHGDLSSPRLGLSEDEFGTLSKKLDIIIHNGAEVSFLKSYQALKKANVSSTKELAQLASGRQIPFHFVSTGGVVNLTDHDGLPEISVSGFKPPIDGTEGYAASKWASEVILESHAERAHLPVWIHRPANITGAAAPATDLMGSILQYSTTMQSLPEISNWKGSFDFVPVEQVADEIAASIHESRNSEPVYRHHCGDQKISVSELSAHLEAGIGAKMEIIGVDDWLARARSTGIDETTALLVEKMLSGENGGTVPWLRKGE</sequence>
<evidence type="ECO:0000313" key="17">
    <source>
        <dbReference type="Proteomes" id="UP000736672"/>
    </source>
</evidence>
<feature type="region of interest" description="Disordered" evidence="12">
    <location>
        <begin position="2300"/>
        <end position="2348"/>
    </location>
</feature>
<dbReference type="Gene3D" id="3.30.559.30">
    <property type="entry name" value="Nonribosomal peptide synthetase, condensation domain"/>
    <property type="match status" value="1"/>
</dbReference>
<evidence type="ECO:0000256" key="7">
    <source>
        <dbReference type="ARBA" id="ARBA00022737"/>
    </source>
</evidence>
<dbReference type="InterPro" id="IPR000873">
    <property type="entry name" value="AMP-dep_synth/lig_dom"/>
</dbReference>
<accession>A0A9P9KTK0</accession>
<dbReference type="InterPro" id="IPR042104">
    <property type="entry name" value="PKS_dehydratase_sf"/>
</dbReference>
<dbReference type="SUPFAM" id="SSF56801">
    <property type="entry name" value="Acetyl-CoA synthetase-like"/>
    <property type="match status" value="1"/>
</dbReference>
<dbReference type="GO" id="GO:0016874">
    <property type="term" value="F:ligase activity"/>
    <property type="evidence" value="ECO:0007669"/>
    <property type="project" value="UniProtKB-KW"/>
</dbReference>
<dbReference type="GO" id="GO:0004315">
    <property type="term" value="F:3-oxoacyl-[acyl-carrier-protein] synthase activity"/>
    <property type="evidence" value="ECO:0007669"/>
    <property type="project" value="InterPro"/>
</dbReference>
<feature type="active site" description="Proton donor; for dehydratase activity" evidence="11">
    <location>
        <position position="1138"/>
    </location>
</feature>
<dbReference type="Pfam" id="PF00698">
    <property type="entry name" value="Acyl_transf_1"/>
    <property type="match status" value="1"/>
</dbReference>
<dbReference type="SMART" id="SM00827">
    <property type="entry name" value="PKS_AT"/>
    <property type="match status" value="1"/>
</dbReference>
<feature type="compositionally biased region" description="Polar residues" evidence="12">
    <location>
        <begin position="2300"/>
        <end position="2332"/>
    </location>
</feature>
<dbReference type="GO" id="GO:0016491">
    <property type="term" value="F:oxidoreductase activity"/>
    <property type="evidence" value="ECO:0007669"/>
    <property type="project" value="UniProtKB-KW"/>
</dbReference>
<dbReference type="PROSITE" id="PS00455">
    <property type="entry name" value="AMP_BINDING"/>
    <property type="match status" value="1"/>
</dbReference>
<evidence type="ECO:0000259" key="14">
    <source>
        <dbReference type="PROSITE" id="PS52004"/>
    </source>
</evidence>
<feature type="domain" description="Ketosynthase family 3 (KS3)" evidence="14">
    <location>
        <begin position="8"/>
        <end position="439"/>
    </location>
</feature>
<dbReference type="NCBIfam" id="TIGR01733">
    <property type="entry name" value="AA-adenyl-dom"/>
    <property type="match status" value="1"/>
</dbReference>
<evidence type="ECO:0000313" key="16">
    <source>
        <dbReference type="EMBL" id="KAH7268276.1"/>
    </source>
</evidence>
<proteinExistence type="inferred from homology"/>
<dbReference type="CDD" id="cd05930">
    <property type="entry name" value="A_NRPS"/>
    <property type="match status" value="1"/>
</dbReference>
<dbReference type="Gene3D" id="3.40.50.12780">
    <property type="entry name" value="N-terminal domain of ligase-like"/>
    <property type="match status" value="1"/>
</dbReference>
<dbReference type="InterPro" id="IPR049551">
    <property type="entry name" value="PKS_DH_C"/>
</dbReference>
<dbReference type="InterPro" id="IPR006162">
    <property type="entry name" value="Ppantetheine_attach_site"/>
</dbReference>
<dbReference type="Pfam" id="PF08659">
    <property type="entry name" value="KR"/>
    <property type="match status" value="1"/>
</dbReference>
<dbReference type="PANTHER" id="PTHR43775">
    <property type="entry name" value="FATTY ACID SYNTHASE"/>
    <property type="match status" value="1"/>
</dbReference>
<dbReference type="PROSITE" id="PS50075">
    <property type="entry name" value="CARRIER"/>
    <property type="match status" value="2"/>
</dbReference>
<evidence type="ECO:0000256" key="3">
    <source>
        <dbReference type="ARBA" id="ARBA00022553"/>
    </source>
</evidence>
<keyword evidence="17" id="KW-1185">Reference proteome</keyword>
<keyword evidence="8" id="KW-0560">Oxidoreductase</keyword>
<dbReference type="PANTHER" id="PTHR43775:SF20">
    <property type="entry name" value="HYBRID PKS-NRPS SYNTHETASE APDA"/>
    <property type="match status" value="1"/>
</dbReference>
<dbReference type="PROSITE" id="PS52019">
    <property type="entry name" value="PKS_MFAS_DH"/>
    <property type="match status" value="1"/>
</dbReference>
<keyword evidence="2" id="KW-0596">Phosphopantetheine</keyword>
<organism evidence="16 17">
    <name type="scientific">Fusarium solani</name>
    <name type="common">Filamentous fungus</name>
    <dbReference type="NCBI Taxonomy" id="169388"/>
    <lineage>
        <taxon>Eukaryota</taxon>
        <taxon>Fungi</taxon>
        <taxon>Dikarya</taxon>
        <taxon>Ascomycota</taxon>
        <taxon>Pezizomycotina</taxon>
        <taxon>Sordariomycetes</taxon>
        <taxon>Hypocreomycetidae</taxon>
        <taxon>Hypocreales</taxon>
        <taxon>Nectriaceae</taxon>
        <taxon>Fusarium</taxon>
        <taxon>Fusarium solani species complex</taxon>
    </lineage>
</organism>
<dbReference type="Gene3D" id="1.10.1200.10">
    <property type="entry name" value="ACP-like"/>
    <property type="match status" value="2"/>
</dbReference>
<dbReference type="Pfam" id="PF02801">
    <property type="entry name" value="Ketoacyl-synt_C"/>
    <property type="match status" value="1"/>
</dbReference>
<dbReference type="InterPro" id="IPR013120">
    <property type="entry name" value="FAR_NAD-bd"/>
</dbReference>
<dbReference type="Pfam" id="PF14765">
    <property type="entry name" value="PS-DH"/>
    <property type="match status" value="1"/>
</dbReference>
<evidence type="ECO:0000256" key="8">
    <source>
        <dbReference type="ARBA" id="ARBA00023002"/>
    </source>
</evidence>
<dbReference type="InterPro" id="IPR042099">
    <property type="entry name" value="ANL_N_sf"/>
</dbReference>
<dbReference type="GO" id="GO:0032259">
    <property type="term" value="P:methylation"/>
    <property type="evidence" value="ECO:0007669"/>
    <property type="project" value="UniProtKB-KW"/>
</dbReference>
<dbReference type="GO" id="GO:0004312">
    <property type="term" value="F:fatty acid synthase activity"/>
    <property type="evidence" value="ECO:0007669"/>
    <property type="project" value="TreeGrafter"/>
</dbReference>
<evidence type="ECO:0000256" key="6">
    <source>
        <dbReference type="ARBA" id="ARBA00022679"/>
    </source>
</evidence>
<dbReference type="Gene3D" id="3.40.50.720">
    <property type="entry name" value="NAD(P)-binding Rossmann-like Domain"/>
    <property type="match status" value="2"/>
</dbReference>
<feature type="region of interest" description="C-terminal hotdog fold" evidence="11">
    <location>
        <begin position="1081"/>
        <end position="1228"/>
    </location>
</feature>
<dbReference type="InterPro" id="IPR016035">
    <property type="entry name" value="Acyl_Trfase/lysoPLipase"/>
</dbReference>
<dbReference type="CDD" id="cd19532">
    <property type="entry name" value="C_PKS-NRPS"/>
    <property type="match status" value="1"/>
</dbReference>
<dbReference type="InterPro" id="IPR049900">
    <property type="entry name" value="PKS_mFAS_DH"/>
</dbReference>
<dbReference type="SUPFAM" id="SSF53335">
    <property type="entry name" value="S-adenosyl-L-methionine-dependent methyltransferases"/>
    <property type="match status" value="1"/>
</dbReference>
<evidence type="ECO:0000256" key="10">
    <source>
        <dbReference type="ARBA" id="ARBA00029443"/>
    </source>
</evidence>
<dbReference type="Gene3D" id="3.40.366.10">
    <property type="entry name" value="Malonyl-Coenzyme A Acyl Carrier Protein, domain 2"/>
    <property type="match status" value="1"/>
</dbReference>
<feature type="domain" description="Carrier" evidence="13">
    <location>
        <begin position="3327"/>
        <end position="3406"/>
    </location>
</feature>
<gene>
    <name evidence="16" type="ORF">B0J15DRAFT_578349</name>
</gene>
<dbReference type="InterPro" id="IPR016039">
    <property type="entry name" value="Thiolase-like"/>
</dbReference>
<evidence type="ECO:0000256" key="11">
    <source>
        <dbReference type="PROSITE-ProRule" id="PRU01363"/>
    </source>
</evidence>
<dbReference type="Gene3D" id="3.30.300.30">
    <property type="match status" value="1"/>
</dbReference>
<feature type="domain" description="PKS/mFAS DH" evidence="15">
    <location>
        <begin position="932"/>
        <end position="1228"/>
    </location>
</feature>
<dbReference type="PROSITE" id="PS00606">
    <property type="entry name" value="KS3_1"/>
    <property type="match status" value="1"/>
</dbReference>
<dbReference type="Gene3D" id="3.10.129.110">
    <property type="entry name" value="Polyketide synthase dehydratase"/>
    <property type="match status" value="1"/>
</dbReference>
<dbReference type="PROSITE" id="PS00012">
    <property type="entry name" value="PHOSPHOPANTETHEINE"/>
    <property type="match status" value="2"/>
</dbReference>
<dbReference type="EMBL" id="JAGTJS010000005">
    <property type="protein sequence ID" value="KAH7268276.1"/>
    <property type="molecule type" value="Genomic_DNA"/>
</dbReference>
<dbReference type="Gene3D" id="3.30.559.10">
    <property type="entry name" value="Chloramphenicol acetyltransferase-like domain"/>
    <property type="match status" value="1"/>
</dbReference>
<dbReference type="InterPro" id="IPR020806">
    <property type="entry name" value="PKS_PP-bd"/>
</dbReference>
<dbReference type="Pfam" id="PF16197">
    <property type="entry name" value="KAsynt_C_assoc"/>
    <property type="match status" value="1"/>
</dbReference>
<dbReference type="InterPro" id="IPR020807">
    <property type="entry name" value="PKS_DH"/>
</dbReference>
<dbReference type="InterPro" id="IPR009081">
    <property type="entry name" value="PP-bd_ACP"/>
</dbReference>
<dbReference type="PROSITE" id="PS52004">
    <property type="entry name" value="KS3_2"/>
    <property type="match status" value="1"/>
</dbReference>
<keyword evidence="6" id="KW-0808">Transferase</keyword>
<evidence type="ECO:0000259" key="13">
    <source>
        <dbReference type="PROSITE" id="PS50075"/>
    </source>
</evidence>
<name>A0A9P9KTK0_FUSSL</name>
<dbReference type="InterPro" id="IPR057326">
    <property type="entry name" value="KR_dom"/>
</dbReference>
<dbReference type="SMART" id="SM00823">
    <property type="entry name" value="PKS_PP"/>
    <property type="match status" value="2"/>
</dbReference>
<dbReference type="InterPro" id="IPR010071">
    <property type="entry name" value="AA_adenyl_dom"/>
</dbReference>
<evidence type="ECO:0000256" key="4">
    <source>
        <dbReference type="ARBA" id="ARBA00022598"/>
    </source>
</evidence>
<dbReference type="InterPro" id="IPR023213">
    <property type="entry name" value="CAT-like_dom_sf"/>
</dbReference>
<evidence type="ECO:0000256" key="5">
    <source>
        <dbReference type="ARBA" id="ARBA00022603"/>
    </source>
</evidence>
<dbReference type="InterPro" id="IPR049552">
    <property type="entry name" value="PKS_DH_N"/>
</dbReference>
<dbReference type="GO" id="GO:0008168">
    <property type="term" value="F:methyltransferase activity"/>
    <property type="evidence" value="ECO:0007669"/>
    <property type="project" value="UniProtKB-KW"/>
</dbReference>
<dbReference type="InterPro" id="IPR001242">
    <property type="entry name" value="Condensation_dom"/>
</dbReference>
<dbReference type="Gene3D" id="3.40.47.10">
    <property type="match status" value="1"/>
</dbReference>
<dbReference type="OrthoDB" id="329835at2759"/>
<comment type="pathway">
    <text evidence="1">Mycotoxin biosynthesis.</text>
</comment>
<dbReference type="SUPFAM" id="SSF53901">
    <property type="entry name" value="Thiolase-like"/>
    <property type="match status" value="1"/>
</dbReference>
<dbReference type="Proteomes" id="UP000736672">
    <property type="component" value="Unassembled WGS sequence"/>
</dbReference>
<dbReference type="GO" id="GO:0031177">
    <property type="term" value="F:phosphopantetheine binding"/>
    <property type="evidence" value="ECO:0007669"/>
    <property type="project" value="InterPro"/>
</dbReference>
<dbReference type="Pfam" id="PF00668">
    <property type="entry name" value="Condensation"/>
    <property type="match status" value="1"/>
</dbReference>
<dbReference type="InterPro" id="IPR029063">
    <property type="entry name" value="SAM-dependent_MTases_sf"/>
</dbReference>
<dbReference type="InterPro" id="IPR020841">
    <property type="entry name" value="PKS_Beta-ketoAc_synthase_dom"/>
</dbReference>
<dbReference type="InterPro" id="IPR050091">
    <property type="entry name" value="PKS_NRPS_Biosynth_Enz"/>
</dbReference>
<dbReference type="SUPFAM" id="SSF52151">
    <property type="entry name" value="FabD/lysophospholipase-like"/>
    <property type="match status" value="1"/>
</dbReference>
<dbReference type="InterPro" id="IPR013217">
    <property type="entry name" value="Methyltransf_12"/>
</dbReference>
<dbReference type="SUPFAM" id="SSF51735">
    <property type="entry name" value="NAD(P)-binding Rossmann-fold domains"/>
    <property type="match status" value="2"/>
</dbReference>
<protein>
    <recommendedName>
        <fullName evidence="18">Polyketide synthase</fullName>
    </recommendedName>
</protein>
<evidence type="ECO:0000256" key="9">
    <source>
        <dbReference type="ARBA" id="ARBA00023268"/>
    </source>
</evidence>
<evidence type="ECO:0000256" key="2">
    <source>
        <dbReference type="ARBA" id="ARBA00022450"/>
    </source>
</evidence>
<evidence type="ECO:0008006" key="18">
    <source>
        <dbReference type="Google" id="ProtNLM"/>
    </source>
</evidence>
<dbReference type="Pfam" id="PF07993">
    <property type="entry name" value="NAD_binding_4"/>
    <property type="match status" value="1"/>
</dbReference>
<dbReference type="InterPro" id="IPR014043">
    <property type="entry name" value="Acyl_transferase_dom"/>
</dbReference>
<feature type="domain" description="Carrier" evidence="13">
    <location>
        <begin position="2197"/>
        <end position="2274"/>
    </location>
</feature>
<dbReference type="InterPro" id="IPR036291">
    <property type="entry name" value="NAD(P)-bd_dom_sf"/>
</dbReference>
<dbReference type="SMART" id="SM00826">
    <property type="entry name" value="PKS_DH"/>
    <property type="match status" value="1"/>
</dbReference>
<dbReference type="SUPFAM" id="SSF55048">
    <property type="entry name" value="Probable ACP-binding domain of malonyl-CoA ACP transacylase"/>
    <property type="match status" value="1"/>
</dbReference>
<keyword evidence="3" id="KW-0597">Phosphoprotein</keyword>
<evidence type="ECO:0000256" key="12">
    <source>
        <dbReference type="SAM" id="MobiDB-lite"/>
    </source>
</evidence>
<evidence type="ECO:0000259" key="15">
    <source>
        <dbReference type="PROSITE" id="PS52019"/>
    </source>
</evidence>
<dbReference type="SUPFAM" id="SSF47336">
    <property type="entry name" value="ACP-like"/>
    <property type="match status" value="2"/>
</dbReference>
<keyword evidence="4" id="KW-0436">Ligase</keyword>
<dbReference type="InterPro" id="IPR013968">
    <property type="entry name" value="PKS_KR"/>
</dbReference>
<evidence type="ECO:0000256" key="1">
    <source>
        <dbReference type="ARBA" id="ARBA00004685"/>
    </source>
</evidence>
<comment type="similarity">
    <text evidence="10">In the C-terminal section; belongs to the NRP synthetase family.</text>
</comment>
<dbReference type="Pfam" id="PF08242">
    <property type="entry name" value="Methyltransf_12"/>
    <property type="match status" value="1"/>
</dbReference>
<dbReference type="CDD" id="cd00833">
    <property type="entry name" value="PKS"/>
    <property type="match status" value="1"/>
</dbReference>
<dbReference type="InterPro" id="IPR020845">
    <property type="entry name" value="AMP-binding_CS"/>
</dbReference>
<dbReference type="Gene3D" id="3.40.50.150">
    <property type="entry name" value="Vaccinia Virus protein VP39"/>
    <property type="match status" value="1"/>
</dbReference>
<dbReference type="InterPro" id="IPR001227">
    <property type="entry name" value="Ac_transferase_dom_sf"/>
</dbReference>
<dbReference type="SMART" id="SM00825">
    <property type="entry name" value="PKS_KS"/>
    <property type="match status" value="1"/>
</dbReference>
<dbReference type="InterPro" id="IPR014030">
    <property type="entry name" value="Ketoacyl_synth_N"/>
</dbReference>
<feature type="region of interest" description="N-terminal hotdog fold" evidence="11">
    <location>
        <begin position="932"/>
        <end position="1065"/>
    </location>
</feature>
<dbReference type="Pfam" id="PF00550">
    <property type="entry name" value="PP-binding"/>
    <property type="match status" value="2"/>
</dbReference>
<feature type="compositionally biased region" description="Basic and acidic residues" evidence="12">
    <location>
        <begin position="2333"/>
        <end position="2348"/>
    </location>
</feature>
<reference evidence="16" key="1">
    <citation type="journal article" date="2021" name="Nat. Commun.">
        <title>Genetic determinants of endophytism in the Arabidopsis root mycobiome.</title>
        <authorList>
            <person name="Mesny F."/>
            <person name="Miyauchi S."/>
            <person name="Thiergart T."/>
            <person name="Pickel B."/>
            <person name="Atanasova L."/>
            <person name="Karlsson M."/>
            <person name="Huettel B."/>
            <person name="Barry K.W."/>
            <person name="Haridas S."/>
            <person name="Chen C."/>
            <person name="Bauer D."/>
            <person name="Andreopoulos W."/>
            <person name="Pangilinan J."/>
            <person name="LaButti K."/>
            <person name="Riley R."/>
            <person name="Lipzen A."/>
            <person name="Clum A."/>
            <person name="Drula E."/>
            <person name="Henrissat B."/>
            <person name="Kohler A."/>
            <person name="Grigoriev I.V."/>
            <person name="Martin F.M."/>
            <person name="Hacquard S."/>
        </authorList>
    </citation>
    <scope>NUCLEOTIDE SEQUENCE</scope>
    <source>
        <strain evidence="16">FSSC 5 MPI-SDFR-AT-0091</strain>
    </source>
</reference>
<comment type="caution">
    <text evidence="16">The sequence shown here is derived from an EMBL/GenBank/DDBJ whole genome shotgun (WGS) entry which is preliminary data.</text>
</comment>
<dbReference type="GO" id="GO:0006633">
    <property type="term" value="P:fatty acid biosynthetic process"/>
    <property type="evidence" value="ECO:0007669"/>
    <property type="project" value="InterPro"/>
</dbReference>
<dbReference type="SMART" id="SM00822">
    <property type="entry name" value="PKS_KR"/>
    <property type="match status" value="1"/>
</dbReference>
<dbReference type="GO" id="GO:0009403">
    <property type="term" value="P:toxin biosynthetic process"/>
    <property type="evidence" value="ECO:0007669"/>
    <property type="project" value="UniProtKB-ARBA"/>
</dbReference>
<dbReference type="Pfam" id="PF21089">
    <property type="entry name" value="PKS_DH_N"/>
    <property type="match status" value="1"/>
</dbReference>
<dbReference type="InterPro" id="IPR014031">
    <property type="entry name" value="Ketoacyl_synth_C"/>
</dbReference>
<dbReference type="Pfam" id="PF00109">
    <property type="entry name" value="ketoacyl-synt"/>
    <property type="match status" value="1"/>
</dbReference>
<keyword evidence="7" id="KW-0677">Repeat</keyword>
<dbReference type="InterPro" id="IPR018201">
    <property type="entry name" value="Ketoacyl_synth_AS"/>
</dbReference>
<dbReference type="InterPro" id="IPR045851">
    <property type="entry name" value="AMP-bd_C_sf"/>
</dbReference>